<reference evidence="2 3" key="1">
    <citation type="submission" date="2020-08" db="EMBL/GenBank/DDBJ databases">
        <title>Sequencing the genomes of 1000 actinobacteria strains.</title>
        <authorList>
            <person name="Klenk H.-P."/>
        </authorList>
    </citation>
    <scope>NUCLEOTIDE SEQUENCE [LARGE SCALE GENOMIC DNA]</scope>
    <source>
        <strain evidence="2 3">DSM 45823</strain>
    </source>
</reference>
<accession>A0A7W3N267</accession>
<dbReference type="SUPFAM" id="SSF52091">
    <property type="entry name" value="SpoIIaa-like"/>
    <property type="match status" value="1"/>
</dbReference>
<dbReference type="CDD" id="cd07041">
    <property type="entry name" value="STAS_RsbR_RsbS_like"/>
    <property type="match status" value="1"/>
</dbReference>
<protein>
    <submittedName>
        <fullName evidence="2">RsbT antagonist protein RsbS</fullName>
    </submittedName>
</protein>
<keyword evidence="3" id="KW-1185">Reference proteome</keyword>
<dbReference type="Pfam" id="PF01740">
    <property type="entry name" value="STAS"/>
    <property type="match status" value="1"/>
</dbReference>
<name>A0A7W3N267_9ACTN</name>
<comment type="caution">
    <text evidence="2">The sequence shown here is derived from an EMBL/GenBank/DDBJ whole genome shotgun (WGS) entry which is preliminary data.</text>
</comment>
<dbReference type="PROSITE" id="PS50801">
    <property type="entry name" value="STAS"/>
    <property type="match status" value="1"/>
</dbReference>
<dbReference type="Gene3D" id="3.30.750.24">
    <property type="entry name" value="STAS domain"/>
    <property type="match status" value="1"/>
</dbReference>
<dbReference type="Proteomes" id="UP000539313">
    <property type="component" value="Unassembled WGS sequence"/>
</dbReference>
<dbReference type="PANTHER" id="PTHR33745:SF1">
    <property type="entry name" value="RSBT ANTAGONIST PROTEIN RSBS"/>
    <property type="match status" value="1"/>
</dbReference>
<evidence type="ECO:0000313" key="3">
    <source>
        <dbReference type="Proteomes" id="UP000539313"/>
    </source>
</evidence>
<dbReference type="EMBL" id="JACJII010000001">
    <property type="protein sequence ID" value="MBA9006174.1"/>
    <property type="molecule type" value="Genomic_DNA"/>
</dbReference>
<dbReference type="InterPro" id="IPR036513">
    <property type="entry name" value="STAS_dom_sf"/>
</dbReference>
<proteinExistence type="predicted"/>
<dbReference type="AlphaFoldDB" id="A0A7W3N267"/>
<organism evidence="2 3">
    <name type="scientific">Thermomonospora cellulosilytica</name>
    <dbReference type="NCBI Taxonomy" id="1411118"/>
    <lineage>
        <taxon>Bacteria</taxon>
        <taxon>Bacillati</taxon>
        <taxon>Actinomycetota</taxon>
        <taxon>Actinomycetes</taxon>
        <taxon>Streptosporangiales</taxon>
        <taxon>Thermomonosporaceae</taxon>
        <taxon>Thermomonospora</taxon>
    </lineage>
</organism>
<dbReference type="InterPro" id="IPR002645">
    <property type="entry name" value="STAS_dom"/>
</dbReference>
<dbReference type="InterPro" id="IPR051932">
    <property type="entry name" value="Bact_StressResp_Reg"/>
</dbReference>
<feature type="domain" description="STAS" evidence="1">
    <location>
        <begin position="2"/>
        <end position="113"/>
    </location>
</feature>
<sequence length="129" mass="13803">MDRVPILKVGDVLLVSIQTDLQDRTALALQEDLAERIVRTGARGVVIDITAVEIVDSFIGRMFAGIAAMSRLLDARTVVVGMRPAVAITLVELGLSLGGVQTALDLETGLRLLGADSLEEGPPEVRDRR</sequence>
<dbReference type="PANTHER" id="PTHR33745">
    <property type="entry name" value="RSBT ANTAGONIST PROTEIN RSBS-RELATED"/>
    <property type="match status" value="1"/>
</dbReference>
<evidence type="ECO:0000313" key="2">
    <source>
        <dbReference type="EMBL" id="MBA9006174.1"/>
    </source>
</evidence>
<evidence type="ECO:0000259" key="1">
    <source>
        <dbReference type="PROSITE" id="PS50801"/>
    </source>
</evidence>
<dbReference type="RefSeq" id="WP_182707162.1">
    <property type="nucleotide sequence ID" value="NZ_JACJII010000001.1"/>
</dbReference>
<gene>
    <name evidence="2" type="ORF">HNR21_005056</name>
</gene>